<dbReference type="OrthoDB" id="661148at2759"/>
<dbReference type="PROSITE" id="PS50135">
    <property type="entry name" value="ZF_ZZ_2"/>
    <property type="match status" value="2"/>
</dbReference>
<dbReference type="Pfam" id="PF00569">
    <property type="entry name" value="ZZ"/>
    <property type="match status" value="3"/>
</dbReference>
<protein>
    <recommendedName>
        <fullName evidence="5">ZZ-type domain-containing protein</fullName>
    </recommendedName>
</protein>
<feature type="non-terminal residue" evidence="6">
    <location>
        <position position="1"/>
    </location>
</feature>
<dbReference type="GO" id="GO:0000423">
    <property type="term" value="P:mitophagy"/>
    <property type="evidence" value="ECO:0007669"/>
    <property type="project" value="TreeGrafter"/>
</dbReference>
<name>A0A4P9XNX9_9FUNG</name>
<dbReference type="PANTHER" id="PTHR15090:SF0">
    <property type="entry name" value="SEQUESTOSOME-1"/>
    <property type="match status" value="1"/>
</dbReference>
<dbReference type="GO" id="GO:0070530">
    <property type="term" value="F:K63-linked polyubiquitin modification-dependent protein binding"/>
    <property type="evidence" value="ECO:0007669"/>
    <property type="project" value="TreeGrafter"/>
</dbReference>
<evidence type="ECO:0000256" key="4">
    <source>
        <dbReference type="PROSITE-ProRule" id="PRU00228"/>
    </source>
</evidence>
<evidence type="ECO:0000313" key="7">
    <source>
        <dbReference type="Proteomes" id="UP000271241"/>
    </source>
</evidence>
<dbReference type="InterPro" id="IPR052260">
    <property type="entry name" value="Autophagy_Rcpt_SigReg"/>
</dbReference>
<evidence type="ECO:0000256" key="3">
    <source>
        <dbReference type="ARBA" id="ARBA00022833"/>
    </source>
</evidence>
<dbReference type="Gene3D" id="3.30.60.90">
    <property type="match status" value="3"/>
</dbReference>
<keyword evidence="3" id="KW-0862">Zinc</keyword>
<keyword evidence="7" id="KW-1185">Reference proteome</keyword>
<dbReference type="CDD" id="cd02249">
    <property type="entry name" value="ZZ"/>
    <property type="match status" value="1"/>
</dbReference>
<proteinExistence type="predicted"/>
<dbReference type="GO" id="GO:0035973">
    <property type="term" value="P:aggrephagy"/>
    <property type="evidence" value="ECO:0007669"/>
    <property type="project" value="TreeGrafter"/>
</dbReference>
<feature type="non-terminal residue" evidence="6">
    <location>
        <position position="168"/>
    </location>
</feature>
<reference evidence="7" key="1">
    <citation type="journal article" date="2018" name="Nat. Microbiol.">
        <title>Leveraging single-cell genomics to expand the fungal tree of life.</title>
        <authorList>
            <person name="Ahrendt S.R."/>
            <person name="Quandt C.A."/>
            <person name="Ciobanu D."/>
            <person name="Clum A."/>
            <person name="Salamov A."/>
            <person name="Andreopoulos B."/>
            <person name="Cheng J.F."/>
            <person name="Woyke T."/>
            <person name="Pelin A."/>
            <person name="Henrissat B."/>
            <person name="Reynolds N.K."/>
            <person name="Benny G.L."/>
            <person name="Smith M.E."/>
            <person name="James T.Y."/>
            <person name="Grigoriev I.V."/>
        </authorList>
    </citation>
    <scope>NUCLEOTIDE SEQUENCE [LARGE SCALE GENOMIC DNA]</scope>
    <source>
        <strain evidence="7">RSA 1356</strain>
    </source>
</reference>
<gene>
    <name evidence="6" type="ORF">THASP1DRAFT_6591</name>
</gene>
<dbReference type="GO" id="GO:0007032">
    <property type="term" value="P:endosome organization"/>
    <property type="evidence" value="ECO:0007669"/>
    <property type="project" value="TreeGrafter"/>
</dbReference>
<dbReference type="SUPFAM" id="SSF57850">
    <property type="entry name" value="RING/U-box"/>
    <property type="match status" value="3"/>
</dbReference>
<dbReference type="EMBL" id="KZ992789">
    <property type="protein sequence ID" value="RKP06950.1"/>
    <property type="molecule type" value="Genomic_DNA"/>
</dbReference>
<accession>A0A4P9XNX9</accession>
<dbReference type="AlphaFoldDB" id="A0A4P9XNX9"/>
<feature type="domain" description="ZZ-type" evidence="5">
    <location>
        <begin position="125"/>
        <end position="168"/>
    </location>
</feature>
<dbReference type="PROSITE" id="PS01357">
    <property type="entry name" value="ZF_ZZ_1"/>
    <property type="match status" value="1"/>
</dbReference>
<dbReference type="Proteomes" id="UP000271241">
    <property type="component" value="Unassembled WGS sequence"/>
</dbReference>
<keyword evidence="2 4" id="KW-0863">Zinc-finger</keyword>
<evidence type="ECO:0000313" key="6">
    <source>
        <dbReference type="EMBL" id="RKP06950.1"/>
    </source>
</evidence>
<dbReference type="PANTHER" id="PTHR15090">
    <property type="entry name" value="SEQUESTOSOME 1-RELATED"/>
    <property type="match status" value="1"/>
</dbReference>
<organism evidence="6 7">
    <name type="scientific">Thamnocephalis sphaerospora</name>
    <dbReference type="NCBI Taxonomy" id="78915"/>
    <lineage>
        <taxon>Eukaryota</taxon>
        <taxon>Fungi</taxon>
        <taxon>Fungi incertae sedis</taxon>
        <taxon>Zoopagomycota</taxon>
        <taxon>Zoopagomycotina</taxon>
        <taxon>Zoopagomycetes</taxon>
        <taxon>Zoopagales</taxon>
        <taxon>Sigmoideomycetaceae</taxon>
        <taxon>Thamnocephalis</taxon>
    </lineage>
</organism>
<keyword evidence="1" id="KW-0479">Metal-binding</keyword>
<evidence type="ECO:0000256" key="2">
    <source>
        <dbReference type="ARBA" id="ARBA00022771"/>
    </source>
</evidence>
<dbReference type="GO" id="GO:0008270">
    <property type="term" value="F:zinc ion binding"/>
    <property type="evidence" value="ECO:0007669"/>
    <property type="project" value="UniProtKB-KW"/>
</dbReference>
<dbReference type="GO" id="GO:0016235">
    <property type="term" value="C:aggresome"/>
    <property type="evidence" value="ECO:0007669"/>
    <property type="project" value="TreeGrafter"/>
</dbReference>
<dbReference type="GO" id="GO:0044753">
    <property type="term" value="C:amphisome"/>
    <property type="evidence" value="ECO:0007669"/>
    <property type="project" value="TreeGrafter"/>
</dbReference>
<dbReference type="InterPro" id="IPR043145">
    <property type="entry name" value="Znf_ZZ_sf"/>
</dbReference>
<dbReference type="SMART" id="SM00291">
    <property type="entry name" value="ZnF_ZZ"/>
    <property type="match status" value="3"/>
</dbReference>
<feature type="domain" description="ZZ-type" evidence="5">
    <location>
        <begin position="1"/>
        <end position="51"/>
    </location>
</feature>
<evidence type="ECO:0000259" key="5">
    <source>
        <dbReference type="PROSITE" id="PS50135"/>
    </source>
</evidence>
<evidence type="ECO:0000256" key="1">
    <source>
        <dbReference type="ARBA" id="ARBA00022723"/>
    </source>
</evidence>
<dbReference type="STRING" id="78915.A0A4P9XNX9"/>
<dbReference type="InterPro" id="IPR000433">
    <property type="entry name" value="Znf_ZZ"/>
</dbReference>
<sequence>CDGCGSMISKRRFKCNTCPDFDFCRRCYQLPTVRNHHPLEHTFCRISMRKKRATPHRTVYHHAWCDNCSALIAGKRYKCLQCPDYDLCEKCIGRASLSSASSTYTARTATSSARSTARGATLYVHTNVICDHCEKTVTGTRYKCGHCPDFDLCGSCEASSAHQHDVDH</sequence>
<dbReference type="GO" id="GO:0005080">
    <property type="term" value="F:protein kinase C binding"/>
    <property type="evidence" value="ECO:0007669"/>
    <property type="project" value="TreeGrafter"/>
</dbReference>